<dbReference type="EMBL" id="CP043504">
    <property type="protein sequence ID" value="QEO08894.1"/>
    <property type="molecule type" value="Genomic_DNA"/>
</dbReference>
<proteinExistence type="predicted"/>
<dbReference type="RefSeq" id="WP_149324325.1">
    <property type="nucleotide sequence ID" value="NZ_CP043504.1"/>
</dbReference>
<dbReference type="Proteomes" id="UP000322159">
    <property type="component" value="Chromosome"/>
</dbReference>
<protein>
    <submittedName>
        <fullName evidence="1">Uncharacterized protein</fullName>
    </submittedName>
</protein>
<evidence type="ECO:0000313" key="1">
    <source>
        <dbReference type="EMBL" id="QEO08894.1"/>
    </source>
</evidence>
<accession>A0A5C1Y4T5</accession>
<dbReference type="AlphaFoldDB" id="A0A5C1Y4T5"/>
<keyword evidence="2" id="KW-1185">Reference proteome</keyword>
<evidence type="ECO:0000313" key="2">
    <source>
        <dbReference type="Proteomes" id="UP000322159"/>
    </source>
</evidence>
<sequence>MTEPTEDQPTLPGLELGELRGPLREAVVITLAALEADGLLGPRHTAMAQLALTLADAVERGTYSGRASAAAMAAGQLRDTLLALPAPLEADVADRFNRFLLALEAEANQ</sequence>
<dbReference type="KEGG" id="lyk:FLP23_01965"/>
<name>A0A5C1Y4T5_9MICO</name>
<reference evidence="1 2" key="1">
    <citation type="submission" date="2019-09" db="EMBL/GenBank/DDBJ databases">
        <title>Genome sequencing of strain KACC 19322.</title>
        <authorList>
            <person name="Heo J."/>
            <person name="Kim S.-J."/>
            <person name="Kim J.-S."/>
            <person name="Hong S.-B."/>
            <person name="Kwon S.-W."/>
        </authorList>
    </citation>
    <scope>NUCLEOTIDE SEQUENCE [LARGE SCALE GENOMIC DNA]</scope>
    <source>
        <strain evidence="1 2">KACC 19322</strain>
    </source>
</reference>
<organism evidence="1 2">
    <name type="scientific">Protaetiibacter larvae</name>
    <dbReference type="NCBI Taxonomy" id="2592654"/>
    <lineage>
        <taxon>Bacteria</taxon>
        <taxon>Bacillati</taxon>
        <taxon>Actinomycetota</taxon>
        <taxon>Actinomycetes</taxon>
        <taxon>Micrococcales</taxon>
        <taxon>Microbacteriaceae</taxon>
        <taxon>Protaetiibacter</taxon>
    </lineage>
</organism>
<gene>
    <name evidence="1" type="ORF">FLP23_01965</name>
</gene>